<evidence type="ECO:0000313" key="10">
    <source>
        <dbReference type="Proteomes" id="UP000694552"/>
    </source>
</evidence>
<sequence>MPGGERTTTMLSHNPLWPRRPSAQAPSGADPVPAAGGGERPAREASAGSSPGSRSGRPSPRRLQLPLRRDGRCPTCRRPAAPRSPAPRRARSAPEGAAYSEAGGRARPSRNSPASPLPPARRWYGPLPANAGAARTRSPPPIGFSIEGSGSFRVPWPRRRFPPQRQPMAALPDWLFSRRAASAACAGSDGKMAAAGGSGLGDAYKHHAQLGVCESRAKYREGRRPRAVKVYTINLESRYLLIQGVPALGVMKELVEQFALYGAIEEYHALDEYPAEQFTEVYLLKFQKLQCARVAKKKMDERSFFGSLLHVCYAPEFETVQETREKLQDRRKYIAKATNQRDFFLLRKAEGPKKTVSKNSERECPWSMSGSCAASNWDPSRFTSSHGVSHNIGHPSGNHQQSPLTLPHGNSCGETSGYFGQNTLLTPSVHLGGHTPPANLMQRRTVPIDNGVDRFMPRTTHLQERKRKREEGNKFSLIGTSVDDTEVLIGPQLPEIPKVDMDDDSLNASAALIRNKLKEVADSVSRTSVENPECSSAKPPVKQRRRI</sequence>
<keyword evidence="4" id="KW-0747">Spliceosome</keyword>
<comment type="similarity">
    <text evidence="1">Belongs to the RBM48 family.</text>
</comment>
<dbReference type="GO" id="GO:0006397">
    <property type="term" value="P:mRNA processing"/>
    <property type="evidence" value="ECO:0007669"/>
    <property type="project" value="UniProtKB-KW"/>
</dbReference>
<dbReference type="Ensembl" id="ENSOSUT00000004014.1">
    <property type="protein sequence ID" value="ENSOSUP00000003894.1"/>
    <property type="gene ID" value="ENSOSUG00000002835.1"/>
</dbReference>
<keyword evidence="5" id="KW-0694">RNA-binding</keyword>
<protein>
    <recommendedName>
        <fullName evidence="2">RNA-binding protein 48</fullName>
    </recommendedName>
</protein>
<dbReference type="PANTHER" id="PTHR20957:SF0">
    <property type="entry name" value="RNA-BINDING PROTEIN 48"/>
    <property type="match status" value="1"/>
</dbReference>
<dbReference type="GO" id="GO:0005654">
    <property type="term" value="C:nucleoplasm"/>
    <property type="evidence" value="ECO:0007669"/>
    <property type="project" value="TreeGrafter"/>
</dbReference>
<dbReference type="FunFam" id="3.30.70.330:FF:000424">
    <property type="entry name" value="RNA-binding protein 48 isoform X4"/>
    <property type="match status" value="1"/>
</dbReference>
<dbReference type="CDD" id="cd12442">
    <property type="entry name" value="RRM_RBM48"/>
    <property type="match status" value="1"/>
</dbReference>
<reference evidence="9" key="1">
    <citation type="submission" date="2025-08" db="UniProtKB">
        <authorList>
            <consortium name="Ensembl"/>
        </authorList>
    </citation>
    <scope>IDENTIFICATION</scope>
</reference>
<name>A0A8C8ABM0_9STRI</name>
<evidence type="ECO:0000256" key="1">
    <source>
        <dbReference type="ARBA" id="ARBA00006938"/>
    </source>
</evidence>
<evidence type="ECO:0000256" key="3">
    <source>
        <dbReference type="ARBA" id="ARBA00022664"/>
    </source>
</evidence>
<comment type="function">
    <text evidence="7">As a component of the minor spliceosome, involved in the splicing of U12-type introns in pre-mRNAs.</text>
</comment>
<proteinExistence type="inferred from homology"/>
<evidence type="ECO:0000256" key="2">
    <source>
        <dbReference type="ARBA" id="ARBA00015189"/>
    </source>
</evidence>
<evidence type="ECO:0000256" key="7">
    <source>
        <dbReference type="ARBA" id="ARBA00035004"/>
    </source>
</evidence>
<dbReference type="SUPFAM" id="SSF54928">
    <property type="entry name" value="RNA-binding domain, RBD"/>
    <property type="match status" value="1"/>
</dbReference>
<dbReference type="Proteomes" id="UP000694552">
    <property type="component" value="Unplaced"/>
</dbReference>
<feature type="compositionally biased region" description="Polar residues" evidence="8">
    <location>
        <begin position="1"/>
        <end position="12"/>
    </location>
</feature>
<feature type="compositionally biased region" description="Polar residues" evidence="8">
    <location>
        <begin position="524"/>
        <end position="534"/>
    </location>
</feature>
<dbReference type="GO" id="GO:0003723">
    <property type="term" value="F:RNA binding"/>
    <property type="evidence" value="ECO:0007669"/>
    <property type="project" value="UniProtKB-KW"/>
</dbReference>
<dbReference type="InterPro" id="IPR039599">
    <property type="entry name" value="RBM48"/>
</dbReference>
<feature type="compositionally biased region" description="Low complexity" evidence="8">
    <location>
        <begin position="44"/>
        <end position="66"/>
    </location>
</feature>
<keyword evidence="10" id="KW-1185">Reference proteome</keyword>
<dbReference type="InterPro" id="IPR035979">
    <property type="entry name" value="RBD_domain_sf"/>
</dbReference>
<accession>A0A8C8ABM0</accession>
<reference evidence="9" key="2">
    <citation type="submission" date="2025-09" db="UniProtKB">
        <authorList>
            <consortium name="Ensembl"/>
        </authorList>
    </citation>
    <scope>IDENTIFICATION</scope>
</reference>
<evidence type="ECO:0000256" key="8">
    <source>
        <dbReference type="SAM" id="MobiDB-lite"/>
    </source>
</evidence>
<dbReference type="PANTHER" id="PTHR20957">
    <property type="entry name" value="RNA-BINDING PROTEIN 48"/>
    <property type="match status" value="1"/>
</dbReference>
<evidence type="ECO:0000256" key="6">
    <source>
        <dbReference type="ARBA" id="ARBA00023187"/>
    </source>
</evidence>
<evidence type="ECO:0000256" key="4">
    <source>
        <dbReference type="ARBA" id="ARBA00022728"/>
    </source>
</evidence>
<keyword evidence="6" id="KW-0508">mRNA splicing</keyword>
<evidence type="ECO:0000256" key="5">
    <source>
        <dbReference type="ARBA" id="ARBA00022884"/>
    </source>
</evidence>
<keyword evidence="3" id="KW-0507">mRNA processing</keyword>
<dbReference type="GO" id="GO:0008380">
    <property type="term" value="P:RNA splicing"/>
    <property type="evidence" value="ECO:0007669"/>
    <property type="project" value="UniProtKB-KW"/>
</dbReference>
<dbReference type="AlphaFoldDB" id="A0A8C8ABM0"/>
<organism evidence="9 10">
    <name type="scientific">Otus sunia</name>
    <name type="common">Oriental scops-owl</name>
    <dbReference type="NCBI Taxonomy" id="257818"/>
    <lineage>
        <taxon>Eukaryota</taxon>
        <taxon>Metazoa</taxon>
        <taxon>Chordata</taxon>
        <taxon>Craniata</taxon>
        <taxon>Vertebrata</taxon>
        <taxon>Euteleostomi</taxon>
        <taxon>Archelosauria</taxon>
        <taxon>Archosauria</taxon>
        <taxon>Dinosauria</taxon>
        <taxon>Saurischia</taxon>
        <taxon>Theropoda</taxon>
        <taxon>Coelurosauria</taxon>
        <taxon>Aves</taxon>
        <taxon>Neognathae</taxon>
        <taxon>Neoaves</taxon>
        <taxon>Telluraves</taxon>
        <taxon>Strigiformes</taxon>
        <taxon>Strigidae</taxon>
        <taxon>Otus</taxon>
    </lineage>
</organism>
<dbReference type="InterPro" id="IPR034264">
    <property type="entry name" value="RBM48_RRM"/>
</dbReference>
<feature type="region of interest" description="Disordered" evidence="8">
    <location>
        <begin position="1"/>
        <end position="138"/>
    </location>
</feature>
<feature type="region of interest" description="Disordered" evidence="8">
    <location>
        <begin position="524"/>
        <end position="547"/>
    </location>
</feature>
<dbReference type="GO" id="GO:0005681">
    <property type="term" value="C:spliceosomal complex"/>
    <property type="evidence" value="ECO:0007669"/>
    <property type="project" value="UniProtKB-KW"/>
</dbReference>
<evidence type="ECO:0000313" key="9">
    <source>
        <dbReference type="Ensembl" id="ENSOSUP00000003894.1"/>
    </source>
</evidence>